<dbReference type="Gene3D" id="3.40.50.300">
    <property type="entry name" value="P-loop containing nucleotide triphosphate hydrolases"/>
    <property type="match status" value="1"/>
</dbReference>
<accession>A0ABQ5DKQ0</accession>
<dbReference type="SUPFAM" id="SSF52540">
    <property type="entry name" value="P-loop containing nucleoside triphosphate hydrolases"/>
    <property type="match status" value="1"/>
</dbReference>
<dbReference type="Pfam" id="PF23598">
    <property type="entry name" value="LRR_14"/>
    <property type="match status" value="1"/>
</dbReference>
<evidence type="ECO:0000256" key="5">
    <source>
        <dbReference type="ARBA" id="ARBA00022840"/>
    </source>
</evidence>
<feature type="domain" description="Disease resistance N-terminal" evidence="8">
    <location>
        <begin position="10"/>
        <end position="91"/>
    </location>
</feature>
<dbReference type="SUPFAM" id="SSF52058">
    <property type="entry name" value="L domain-like"/>
    <property type="match status" value="2"/>
</dbReference>
<keyword evidence="12" id="KW-1185">Reference proteome</keyword>
<gene>
    <name evidence="11" type="ORF">Tco_0939048</name>
</gene>
<evidence type="ECO:0000259" key="10">
    <source>
        <dbReference type="Pfam" id="PF23598"/>
    </source>
</evidence>
<reference evidence="11" key="1">
    <citation type="journal article" date="2022" name="Int. J. Mol. Sci.">
        <title>Draft Genome of Tanacetum Coccineum: Genomic Comparison of Closely Related Tanacetum-Family Plants.</title>
        <authorList>
            <person name="Yamashiro T."/>
            <person name="Shiraishi A."/>
            <person name="Nakayama K."/>
            <person name="Satake H."/>
        </authorList>
    </citation>
    <scope>NUCLEOTIDE SEQUENCE</scope>
</reference>
<dbReference type="Pfam" id="PF23559">
    <property type="entry name" value="WHD_DRP"/>
    <property type="match status" value="1"/>
</dbReference>
<evidence type="ECO:0000313" key="12">
    <source>
        <dbReference type="Proteomes" id="UP001151760"/>
    </source>
</evidence>
<dbReference type="Pfam" id="PF18052">
    <property type="entry name" value="Rx_N"/>
    <property type="match status" value="1"/>
</dbReference>
<organism evidence="11 12">
    <name type="scientific">Tanacetum coccineum</name>
    <dbReference type="NCBI Taxonomy" id="301880"/>
    <lineage>
        <taxon>Eukaryota</taxon>
        <taxon>Viridiplantae</taxon>
        <taxon>Streptophyta</taxon>
        <taxon>Embryophyta</taxon>
        <taxon>Tracheophyta</taxon>
        <taxon>Spermatophyta</taxon>
        <taxon>Magnoliopsida</taxon>
        <taxon>eudicotyledons</taxon>
        <taxon>Gunneridae</taxon>
        <taxon>Pentapetalae</taxon>
        <taxon>asterids</taxon>
        <taxon>campanulids</taxon>
        <taxon>Asterales</taxon>
        <taxon>Asteraceae</taxon>
        <taxon>Asteroideae</taxon>
        <taxon>Anthemideae</taxon>
        <taxon>Anthemidinae</taxon>
        <taxon>Tanacetum</taxon>
    </lineage>
</organism>
<feature type="coiled-coil region" evidence="6">
    <location>
        <begin position="117"/>
        <end position="144"/>
    </location>
</feature>
<evidence type="ECO:0000256" key="4">
    <source>
        <dbReference type="ARBA" id="ARBA00022821"/>
    </source>
</evidence>
<proteinExistence type="predicted"/>
<dbReference type="Proteomes" id="UP001151760">
    <property type="component" value="Unassembled WGS sequence"/>
</dbReference>
<feature type="domain" description="NB-ARC" evidence="7">
    <location>
        <begin position="174"/>
        <end position="299"/>
    </location>
</feature>
<keyword evidence="3" id="KW-0547">Nucleotide-binding</keyword>
<feature type="domain" description="Disease resistance protein winged helix" evidence="9">
    <location>
        <begin position="386"/>
        <end position="445"/>
    </location>
</feature>
<evidence type="ECO:0000256" key="3">
    <source>
        <dbReference type="ARBA" id="ARBA00022741"/>
    </source>
</evidence>
<comment type="caution">
    <text evidence="11">The sequence shown here is derived from an EMBL/GenBank/DDBJ whole genome shotgun (WGS) entry which is preliminary data.</text>
</comment>
<sequence>MAEAMVSTLVKAVLQKLADETVKQVVRVHGIRSEVKNLEKTLSSIQALLVDATDKDIKEFLVQNWLSDLQHVAYDIDDILDDLATDAMHPEFTTNSGANTSKVRKLISSCYTNFSLCARTYHKLDDINHKLQDLEKDKKNLGLMVKNGRLEVKDDRSKDKNRKSQTSLVDASRIVGRPGKTTLARLLYNNEEVNNHFKLKAWVCVSNIIFQSVTGKTGKFKDLNLLQIALRDKLFLLVLDDVWSERIDDWESLVAPFKACARGSKIILTTRKEQLLRELGCGKFRQLQSLSHDDAVCLSAHHALGANNFNSHPRLKAHGEGIVRKCDGLPLALIALGRLMMKKKWKDMLESEIWRLQEGGGVVPALRLSHHELPAYLKKLFAYCSLFPKDYLFDKEDLVLLWMQKDFCTKFEKEMEKNVTKQALDKCRHVSFVYEQYEANKKFKVFKRAKGLRTFLVISLTGYAISEVPESIGSLKHLRYLNLAQTEIKCLPQNVCDLYNLETLIVFGCYRLTKLPNNFFNLKNLRHLDIRDTPLLRDMPLGVGELKSLQTLSKIVIGGENDISITQLKDLKDLQGRISIEGLSNVQNAVEACEAKLSERRFTYFEVDWSYVGYRKETTEKEVLDALKPYNNGLKKLGIVNYIGLEFPKWVGDPSLCHLVSVSLLSTISGSGDGDAVFPCLKELSLTCCPNLVEVSLEALPSLDCVLKLSKMLRSVVHVSPVVTKLTIEYIRGLNNEVWGGVILDLEAVTELIVRECDEIRYLWESAEASKFLVNLRKLEVYSCMNLVSLREKDEEADYNYGSDMLTSLSSCDLITSISFFSIGGGQKLDSVFIDDCKKLSVKEELGGEKSRVPLINNKGMPMLEVVSISKYPNLASIIEFGNFIHLSSLIIADCQSTEESSFPDLQLLSLASLTHLVIINCPSMDAPELWPPHLRVLEIGRLKKPISVWNPQNFPTSLVDLTLWGTKEKEEATSSSELSHLHLPSLYISDFKKLETVSTALQHLTSLQHLTIWKCPKMKELPEMLLPSLLSLTTNGCPNLTHIPKIEIDVNVTEVVLPSLSLCIYAIMPVIFFL</sequence>
<evidence type="ECO:0000256" key="1">
    <source>
        <dbReference type="ARBA" id="ARBA00022614"/>
    </source>
</evidence>
<dbReference type="Gene3D" id="1.20.5.4130">
    <property type="match status" value="1"/>
</dbReference>
<dbReference type="PANTHER" id="PTHR36766:SF61">
    <property type="entry name" value="NB-ARC DOMAIN DISEASE RESISTANCE PROTEIN"/>
    <property type="match status" value="1"/>
</dbReference>
<evidence type="ECO:0000259" key="8">
    <source>
        <dbReference type="Pfam" id="PF18052"/>
    </source>
</evidence>
<keyword evidence="6" id="KW-0175">Coiled coil</keyword>
<dbReference type="InterPro" id="IPR027417">
    <property type="entry name" value="P-loop_NTPase"/>
</dbReference>
<dbReference type="InterPro" id="IPR055414">
    <property type="entry name" value="LRR_R13L4/SHOC2-like"/>
</dbReference>
<evidence type="ECO:0000256" key="6">
    <source>
        <dbReference type="SAM" id="Coils"/>
    </source>
</evidence>
<evidence type="ECO:0000259" key="7">
    <source>
        <dbReference type="Pfam" id="PF00931"/>
    </source>
</evidence>
<dbReference type="PRINTS" id="PR00364">
    <property type="entry name" value="DISEASERSIST"/>
</dbReference>
<dbReference type="Gene3D" id="3.80.10.10">
    <property type="entry name" value="Ribonuclease Inhibitor"/>
    <property type="match status" value="2"/>
</dbReference>
<keyword evidence="1" id="KW-0433">Leucine-rich repeat</keyword>
<dbReference type="Gene3D" id="1.10.8.430">
    <property type="entry name" value="Helical domain of apoptotic protease-activating factors"/>
    <property type="match status" value="1"/>
</dbReference>
<evidence type="ECO:0000256" key="2">
    <source>
        <dbReference type="ARBA" id="ARBA00022737"/>
    </source>
</evidence>
<dbReference type="InterPro" id="IPR032675">
    <property type="entry name" value="LRR_dom_sf"/>
</dbReference>
<dbReference type="InterPro" id="IPR041118">
    <property type="entry name" value="Rx_N"/>
</dbReference>
<feature type="domain" description="Disease resistance R13L4/SHOC-2-like LRR" evidence="10">
    <location>
        <begin position="470"/>
        <end position="664"/>
    </location>
</feature>
<dbReference type="PANTHER" id="PTHR36766">
    <property type="entry name" value="PLANT BROAD-SPECTRUM MILDEW RESISTANCE PROTEIN RPW8"/>
    <property type="match status" value="1"/>
</dbReference>
<name>A0ABQ5DKQ0_9ASTR</name>
<evidence type="ECO:0000259" key="9">
    <source>
        <dbReference type="Pfam" id="PF23559"/>
    </source>
</evidence>
<dbReference type="InterPro" id="IPR002182">
    <property type="entry name" value="NB-ARC"/>
</dbReference>
<evidence type="ECO:0000313" key="11">
    <source>
        <dbReference type="EMBL" id="GJT39183.1"/>
    </source>
</evidence>
<protein>
    <submittedName>
        <fullName evidence="11">NB-ARC domains-containing protein</fullName>
    </submittedName>
</protein>
<dbReference type="InterPro" id="IPR058922">
    <property type="entry name" value="WHD_DRP"/>
</dbReference>
<dbReference type="InterPro" id="IPR042197">
    <property type="entry name" value="Apaf_helical"/>
</dbReference>
<keyword evidence="4" id="KW-0611">Plant defense</keyword>
<dbReference type="EMBL" id="BQNB010015366">
    <property type="protein sequence ID" value="GJT39183.1"/>
    <property type="molecule type" value="Genomic_DNA"/>
</dbReference>
<reference evidence="11" key="2">
    <citation type="submission" date="2022-01" db="EMBL/GenBank/DDBJ databases">
        <authorList>
            <person name="Yamashiro T."/>
            <person name="Shiraishi A."/>
            <person name="Satake H."/>
            <person name="Nakayama K."/>
        </authorList>
    </citation>
    <scope>NUCLEOTIDE SEQUENCE</scope>
</reference>
<keyword evidence="2" id="KW-0677">Repeat</keyword>
<dbReference type="Pfam" id="PF00931">
    <property type="entry name" value="NB-ARC"/>
    <property type="match status" value="1"/>
</dbReference>
<keyword evidence="5" id="KW-0067">ATP-binding</keyword>